<dbReference type="VEuPathDB" id="FungiDB:HMPREF1541_00422"/>
<protein>
    <submittedName>
        <fullName evidence="1">Uncharacterized protein</fullName>
    </submittedName>
</protein>
<gene>
    <name evidence="1" type="ORF">HMPREF1541_00422</name>
</gene>
<name>W2SDW0_CYPE1</name>
<dbReference type="OrthoDB" id="655030at2759"/>
<dbReference type="EMBL" id="KB822711">
    <property type="protein sequence ID" value="ETN46238.1"/>
    <property type="molecule type" value="Genomic_DNA"/>
</dbReference>
<dbReference type="Gene3D" id="3.50.50.60">
    <property type="entry name" value="FAD/NAD(P)-binding domain"/>
    <property type="match status" value="1"/>
</dbReference>
<reference evidence="1 2" key="1">
    <citation type="submission" date="2013-03" db="EMBL/GenBank/DDBJ databases">
        <title>The Genome Sequence of Phialophora europaea CBS 101466.</title>
        <authorList>
            <consortium name="The Broad Institute Genomics Platform"/>
            <person name="Cuomo C."/>
            <person name="de Hoog S."/>
            <person name="Gorbushina A."/>
            <person name="Walker B."/>
            <person name="Young S.K."/>
            <person name="Zeng Q."/>
            <person name="Gargeya S."/>
            <person name="Fitzgerald M."/>
            <person name="Haas B."/>
            <person name="Abouelleil A."/>
            <person name="Allen A.W."/>
            <person name="Alvarado L."/>
            <person name="Arachchi H.M."/>
            <person name="Berlin A.M."/>
            <person name="Chapman S.B."/>
            <person name="Gainer-Dewar J."/>
            <person name="Goldberg J."/>
            <person name="Griggs A."/>
            <person name="Gujja S."/>
            <person name="Hansen M."/>
            <person name="Howarth C."/>
            <person name="Imamovic A."/>
            <person name="Ireland A."/>
            <person name="Larimer J."/>
            <person name="McCowan C."/>
            <person name="Murphy C."/>
            <person name="Pearson M."/>
            <person name="Poon T.W."/>
            <person name="Priest M."/>
            <person name="Roberts A."/>
            <person name="Saif S."/>
            <person name="Shea T."/>
            <person name="Sisk P."/>
            <person name="Sykes S."/>
            <person name="Wortman J."/>
            <person name="Nusbaum C."/>
            <person name="Birren B."/>
        </authorList>
    </citation>
    <scope>NUCLEOTIDE SEQUENCE [LARGE SCALE GENOMIC DNA]</scope>
    <source>
        <strain evidence="1 2">CBS 101466</strain>
    </source>
</reference>
<organism evidence="1 2">
    <name type="scientific">Cyphellophora europaea (strain CBS 101466)</name>
    <name type="common">Phialophora europaea</name>
    <dbReference type="NCBI Taxonomy" id="1220924"/>
    <lineage>
        <taxon>Eukaryota</taxon>
        <taxon>Fungi</taxon>
        <taxon>Dikarya</taxon>
        <taxon>Ascomycota</taxon>
        <taxon>Pezizomycotina</taxon>
        <taxon>Eurotiomycetes</taxon>
        <taxon>Chaetothyriomycetidae</taxon>
        <taxon>Chaetothyriales</taxon>
        <taxon>Cyphellophoraceae</taxon>
        <taxon>Cyphellophora</taxon>
    </lineage>
</organism>
<accession>W2SDW0</accession>
<evidence type="ECO:0000313" key="2">
    <source>
        <dbReference type="Proteomes" id="UP000030752"/>
    </source>
</evidence>
<dbReference type="InParanoid" id="W2SDW0"/>
<keyword evidence="2" id="KW-1185">Reference proteome</keyword>
<dbReference type="RefSeq" id="XP_008710950.1">
    <property type="nucleotide sequence ID" value="XM_008712728.1"/>
</dbReference>
<dbReference type="HOGENOM" id="CLU_1938075_0_0_1"/>
<dbReference type="AlphaFoldDB" id="W2SDW0"/>
<sequence length="130" mass="14586">MSKLWPQHLPPPSLTVLERDSKADRAGSRQGYTLSIRTDPGSRGVQVLDRLGLYDAIHEQSVQSVKDSSDAGFCIWRSVPSLRHGNGWEDGWEEILKLRSQDEESKEGKGRVMGCRIRRNALQSVLVESV</sequence>
<dbReference type="STRING" id="1220924.W2SDW0"/>
<evidence type="ECO:0000313" key="1">
    <source>
        <dbReference type="EMBL" id="ETN46238.1"/>
    </source>
</evidence>
<proteinExistence type="predicted"/>
<dbReference type="InterPro" id="IPR036188">
    <property type="entry name" value="FAD/NAD-bd_sf"/>
</dbReference>
<dbReference type="GeneID" id="19967761"/>
<dbReference type="Proteomes" id="UP000030752">
    <property type="component" value="Unassembled WGS sequence"/>
</dbReference>